<dbReference type="InterPro" id="IPR035965">
    <property type="entry name" value="PAS-like_dom_sf"/>
</dbReference>
<dbReference type="Pfam" id="PF07228">
    <property type="entry name" value="SpoIIE"/>
    <property type="match status" value="1"/>
</dbReference>
<dbReference type="PROSITE" id="PS50112">
    <property type="entry name" value="PAS"/>
    <property type="match status" value="1"/>
</dbReference>
<dbReference type="InterPro" id="IPR029016">
    <property type="entry name" value="GAF-like_dom_sf"/>
</dbReference>
<accession>A0A4R5BAH1</accession>
<evidence type="ECO:0000313" key="18">
    <source>
        <dbReference type="Proteomes" id="UP000294513"/>
    </source>
</evidence>
<dbReference type="InterPro" id="IPR052016">
    <property type="entry name" value="Bact_Sigma-Reg"/>
</dbReference>
<name>A0A4R5BAH1_9ACTN</name>
<dbReference type="PANTHER" id="PTHR43156:SF2">
    <property type="entry name" value="STAGE II SPORULATION PROTEIN E"/>
    <property type="match status" value="1"/>
</dbReference>
<evidence type="ECO:0000256" key="10">
    <source>
        <dbReference type="ARBA" id="ARBA00022912"/>
    </source>
</evidence>
<dbReference type="Gene3D" id="3.60.40.10">
    <property type="entry name" value="PPM-type phosphatase domain"/>
    <property type="match status" value="1"/>
</dbReference>
<evidence type="ECO:0000259" key="16">
    <source>
        <dbReference type="PROSITE" id="PS50112"/>
    </source>
</evidence>
<evidence type="ECO:0000256" key="7">
    <source>
        <dbReference type="ARBA" id="ARBA00022801"/>
    </source>
</evidence>
<dbReference type="OrthoDB" id="118142at2"/>
<evidence type="ECO:0000256" key="8">
    <source>
        <dbReference type="ARBA" id="ARBA00022840"/>
    </source>
</evidence>
<dbReference type="FunFam" id="3.60.40.10:FF:000005">
    <property type="entry name" value="Serine/threonine protein phosphatase"/>
    <property type="match status" value="1"/>
</dbReference>
<dbReference type="GO" id="GO:0046872">
    <property type="term" value="F:metal ion binding"/>
    <property type="evidence" value="ECO:0007669"/>
    <property type="project" value="UniProtKB-KW"/>
</dbReference>
<evidence type="ECO:0000256" key="13">
    <source>
        <dbReference type="ARBA" id="ARBA00056274"/>
    </source>
</evidence>
<evidence type="ECO:0000256" key="1">
    <source>
        <dbReference type="ARBA" id="ARBA00013081"/>
    </source>
</evidence>
<keyword evidence="8" id="KW-0067">ATP-binding</keyword>
<dbReference type="GO" id="GO:0005524">
    <property type="term" value="F:ATP binding"/>
    <property type="evidence" value="ECO:0007669"/>
    <property type="project" value="UniProtKB-KW"/>
</dbReference>
<keyword evidence="3" id="KW-0808">Transferase</keyword>
<evidence type="ECO:0000256" key="11">
    <source>
        <dbReference type="ARBA" id="ARBA00023211"/>
    </source>
</evidence>
<dbReference type="SUPFAM" id="SSF81606">
    <property type="entry name" value="PP2C-like"/>
    <property type="match status" value="1"/>
</dbReference>
<dbReference type="CDD" id="cd00130">
    <property type="entry name" value="PAS"/>
    <property type="match status" value="1"/>
</dbReference>
<dbReference type="AlphaFoldDB" id="A0A4R5BAH1"/>
<evidence type="ECO:0000256" key="12">
    <source>
        <dbReference type="ARBA" id="ARBA00047761"/>
    </source>
</evidence>
<keyword evidence="4" id="KW-0479">Metal-binding</keyword>
<dbReference type="Gene3D" id="3.30.450.40">
    <property type="match status" value="1"/>
</dbReference>
<dbReference type="SUPFAM" id="SSF55781">
    <property type="entry name" value="GAF domain-like"/>
    <property type="match status" value="1"/>
</dbReference>
<dbReference type="EMBL" id="SMKU01000113">
    <property type="protein sequence ID" value="TDD83388.1"/>
    <property type="molecule type" value="Genomic_DNA"/>
</dbReference>
<dbReference type="InterPro" id="IPR001932">
    <property type="entry name" value="PPM-type_phosphatase-like_dom"/>
</dbReference>
<keyword evidence="10" id="KW-0904">Protein phosphatase</keyword>
<dbReference type="EC" id="3.1.3.16" evidence="1"/>
<dbReference type="InterPro" id="IPR036457">
    <property type="entry name" value="PPM-type-like_dom_sf"/>
</dbReference>
<dbReference type="Proteomes" id="UP000294513">
    <property type="component" value="Unassembled WGS sequence"/>
</dbReference>
<dbReference type="GO" id="GO:0004722">
    <property type="term" value="F:protein serine/threonine phosphatase activity"/>
    <property type="evidence" value="ECO:0007669"/>
    <property type="project" value="UniProtKB-EC"/>
</dbReference>
<comment type="catalytic activity">
    <reaction evidence="12">
        <text>O-phospho-L-seryl-[protein] + H2O = L-seryl-[protein] + phosphate</text>
        <dbReference type="Rhea" id="RHEA:20629"/>
        <dbReference type="Rhea" id="RHEA-COMP:9863"/>
        <dbReference type="Rhea" id="RHEA-COMP:11604"/>
        <dbReference type="ChEBI" id="CHEBI:15377"/>
        <dbReference type="ChEBI" id="CHEBI:29999"/>
        <dbReference type="ChEBI" id="CHEBI:43474"/>
        <dbReference type="ChEBI" id="CHEBI:83421"/>
        <dbReference type="EC" id="3.1.3.16"/>
    </reaction>
</comment>
<sequence length="662" mass="69711">MSGHVLHSPGPISEPSGSLIGLSRMVLLALDGRGRVLHWDPGAERLFGHPAEVALGRVFGELFGVPGGQGAALDPAQPGPVQATAFSAPLLRRAPLKIKNVSWWVYRLPAGRPAPEGHDGHDGLSVLAFATETASLRSVSLGLTVGDQLVVRSAGEPEPHRGLRVPSVAPYVLPVEPRHLPRLQDNLTEVLDGLDLPAPDGLAELTGRILDLGYPAISFIVGARLPFDTRDGLVSDETILSARAAPEGLAFLSRAGARIGSRLDPSRTAEELAGAVVPRLADLAEVHVVDDVLGDSGQGGGGSWVVRRLARSSCGPPGGQPDPEPVELPADGLLATALDAAAPVHLLRADAAKAFGEPVLRPFSQAGALTVIPLVARGTVVGALLLGHEPSRRPSGQDLAVAEEVARLGATCIADAALLARESRAAQELQRSLLPSTVPDLPAVEIRYRYLPGSPGAQVGGDWFDALPLPRGRVALTIGDVMGHGWRSAATMGRLRTAIHAFASLDLRPRFLLRKLDDVARTLGGGCFATCLYAVYEPETRLLRIANAGHIPPILIDPAGACRSLRVPSGVPIGVGGHAFGLARVEIEEGSRLVMCTDGLVERSGQDIDVRLDFLRARLSGPQRTLDELCDTVVGALRADERRDDVTLLAAEFRKVCPDTAR</sequence>
<dbReference type="PANTHER" id="PTHR43156">
    <property type="entry name" value="STAGE II SPORULATION PROTEIN E-RELATED"/>
    <property type="match status" value="1"/>
</dbReference>
<dbReference type="RefSeq" id="WP_131895936.1">
    <property type="nucleotide sequence ID" value="NZ_SMKU01000113.1"/>
</dbReference>
<reference evidence="17 18" key="1">
    <citation type="submission" date="2019-03" db="EMBL/GenBank/DDBJ databases">
        <title>Draft genome sequences of novel Actinobacteria.</title>
        <authorList>
            <person name="Sahin N."/>
            <person name="Ay H."/>
            <person name="Saygin H."/>
        </authorList>
    </citation>
    <scope>NUCLEOTIDE SEQUENCE [LARGE SCALE GENOMIC DNA]</scope>
    <source>
        <strain evidence="17 18">H3C3</strain>
    </source>
</reference>
<proteinExistence type="predicted"/>
<keyword evidence="18" id="KW-1185">Reference proteome</keyword>
<evidence type="ECO:0000256" key="2">
    <source>
        <dbReference type="ARBA" id="ARBA00022553"/>
    </source>
</evidence>
<evidence type="ECO:0000256" key="5">
    <source>
        <dbReference type="ARBA" id="ARBA00022741"/>
    </source>
</evidence>
<evidence type="ECO:0000256" key="15">
    <source>
        <dbReference type="ARBA" id="ARBA00081350"/>
    </source>
</evidence>
<evidence type="ECO:0000256" key="14">
    <source>
        <dbReference type="ARBA" id="ARBA00075117"/>
    </source>
</evidence>
<keyword evidence="7" id="KW-0378">Hydrolase</keyword>
<evidence type="ECO:0000256" key="4">
    <source>
        <dbReference type="ARBA" id="ARBA00022723"/>
    </source>
</evidence>
<keyword evidence="6" id="KW-0418">Kinase</keyword>
<evidence type="ECO:0000256" key="9">
    <source>
        <dbReference type="ARBA" id="ARBA00022842"/>
    </source>
</evidence>
<feature type="domain" description="PAS" evidence="16">
    <location>
        <begin position="27"/>
        <end position="57"/>
    </location>
</feature>
<dbReference type="SUPFAM" id="SSF55785">
    <property type="entry name" value="PYP-like sensor domain (PAS domain)"/>
    <property type="match status" value="1"/>
</dbReference>
<keyword evidence="11" id="KW-0464">Manganese</keyword>
<evidence type="ECO:0000313" key="17">
    <source>
        <dbReference type="EMBL" id="TDD83388.1"/>
    </source>
</evidence>
<gene>
    <name evidence="17" type="ORF">E1298_21345</name>
</gene>
<dbReference type="GO" id="GO:0016301">
    <property type="term" value="F:kinase activity"/>
    <property type="evidence" value="ECO:0007669"/>
    <property type="project" value="UniProtKB-KW"/>
</dbReference>
<dbReference type="SMART" id="SM00331">
    <property type="entry name" value="PP2C_SIG"/>
    <property type="match status" value="1"/>
</dbReference>
<evidence type="ECO:0000256" key="6">
    <source>
        <dbReference type="ARBA" id="ARBA00022777"/>
    </source>
</evidence>
<dbReference type="InterPro" id="IPR000014">
    <property type="entry name" value="PAS"/>
</dbReference>
<keyword evidence="2" id="KW-0597">Phosphoprotein</keyword>
<comment type="caution">
    <text evidence="17">The sequence shown here is derived from an EMBL/GenBank/DDBJ whole genome shotgun (WGS) entry which is preliminary data.</text>
</comment>
<comment type="function">
    <text evidence="13">Primarily acts as an independent SigF regulator that is sensitive to the osmosensory signal, mediating the cross talk of PknD with the SigF regulon. Possesses both phosphatase and kinase activities. The kinase domain functions as a classic anti-sigma factor-like kinase to phosphorylate the anti-anti-sigma factor domain at the canonical regulatory site, and the phosphatase domain antagonizes this activity.</text>
</comment>
<organism evidence="17 18">
    <name type="scientific">Actinomadura rubrisoli</name>
    <dbReference type="NCBI Taxonomy" id="2530368"/>
    <lineage>
        <taxon>Bacteria</taxon>
        <taxon>Bacillati</taxon>
        <taxon>Actinomycetota</taxon>
        <taxon>Actinomycetes</taxon>
        <taxon>Streptosporangiales</taxon>
        <taxon>Thermomonosporaceae</taxon>
        <taxon>Actinomadura</taxon>
    </lineage>
</organism>
<protein>
    <recommendedName>
        <fullName evidence="1">protein-serine/threonine phosphatase</fullName>
        <ecNumber evidence="1">3.1.3.16</ecNumber>
    </recommendedName>
    <alternativeName>
        <fullName evidence="15">Protein-serine/threonine phosphatase</fullName>
    </alternativeName>
    <alternativeName>
        <fullName evidence="14">Serine/threonine-protein kinase</fullName>
    </alternativeName>
</protein>
<keyword evidence="5" id="KW-0547">Nucleotide-binding</keyword>
<keyword evidence="9" id="KW-0460">Magnesium</keyword>
<evidence type="ECO:0000256" key="3">
    <source>
        <dbReference type="ARBA" id="ARBA00022679"/>
    </source>
</evidence>